<keyword evidence="2 8" id="KW-1003">Cell membrane</keyword>
<dbReference type="InterPro" id="IPR013685">
    <property type="entry name" value="POTRA_FtsQ_type"/>
</dbReference>
<comment type="similarity">
    <text evidence="8">Belongs to the FtsQ/DivIB family. DivIB subfamily.</text>
</comment>
<dbReference type="PANTHER" id="PTHR37820:SF1">
    <property type="entry name" value="CELL DIVISION PROTEIN FTSQ"/>
    <property type="match status" value="1"/>
</dbReference>
<evidence type="ECO:0000256" key="4">
    <source>
        <dbReference type="ARBA" id="ARBA00022692"/>
    </source>
</evidence>
<comment type="subcellular location">
    <subcellularLocation>
        <location evidence="8">Cell membrane</location>
        <topology evidence="8">Single-pass type II membrane protein</topology>
    </subcellularLocation>
    <subcellularLocation>
        <location evidence="1">Membrane</location>
    </subcellularLocation>
    <text evidence="8">Localizes to the division septum.</text>
</comment>
<feature type="domain" description="POTRA" evidence="9">
    <location>
        <begin position="50"/>
        <end position="120"/>
    </location>
</feature>
<evidence type="ECO:0000313" key="11">
    <source>
        <dbReference type="Proteomes" id="UP001225646"/>
    </source>
</evidence>
<comment type="caution">
    <text evidence="10">The sequence shown here is derived from an EMBL/GenBank/DDBJ whole genome shotgun (WGS) entry which is preliminary data.</text>
</comment>
<comment type="function">
    <text evidence="8">Cell division protein that may be involved in stabilizing or promoting the assembly of the division complex.</text>
</comment>
<dbReference type="RefSeq" id="WP_419151302.1">
    <property type="nucleotide sequence ID" value="NZ_JAUSTR010000001.1"/>
</dbReference>
<organism evidence="10 11">
    <name type="scientific">Aeribacillus alveayuensis</name>
    <dbReference type="NCBI Taxonomy" id="279215"/>
    <lineage>
        <taxon>Bacteria</taxon>
        <taxon>Bacillati</taxon>
        <taxon>Bacillota</taxon>
        <taxon>Bacilli</taxon>
        <taxon>Bacillales</taxon>
        <taxon>Bacillaceae</taxon>
        <taxon>Aeribacillus</taxon>
    </lineage>
</organism>
<evidence type="ECO:0000256" key="1">
    <source>
        <dbReference type="ARBA" id="ARBA00004370"/>
    </source>
</evidence>
<dbReference type="HAMAP" id="MF_00912">
    <property type="entry name" value="DivIB"/>
    <property type="match status" value="1"/>
</dbReference>
<sequence>MENQKVISLEDRVPKLKEKRKRKANRQLILFIMIFFTLILLIIYLQTPLSKVKVIKVEGAVNITEETIAKLSGITTNTNFWKVEKEEVRANLKKHKLIKDVQIEKKIPYTVIIKIQEFKRVAYVFKNSSYYPILENGDLLPKQSQLIYPDAPLLMEWDDSELIQDMALQLKQLPSGITNAISEIHHTPVKTDDEQITVYMNDGFEVIATIHTFAQKMKSYPNIISQLDRNVKGIIHLEVGSYFEAYNKEEMEKRDEEIQKNEQAEN</sequence>
<evidence type="ECO:0000256" key="2">
    <source>
        <dbReference type="ARBA" id="ARBA00022475"/>
    </source>
</evidence>
<feature type="transmembrane region" description="Helical" evidence="8">
    <location>
        <begin position="28"/>
        <end position="45"/>
    </location>
</feature>
<evidence type="ECO:0000256" key="3">
    <source>
        <dbReference type="ARBA" id="ARBA00022618"/>
    </source>
</evidence>
<dbReference type="Gene3D" id="3.40.50.10960">
    <property type="match status" value="1"/>
</dbReference>
<evidence type="ECO:0000256" key="6">
    <source>
        <dbReference type="ARBA" id="ARBA00023136"/>
    </source>
</evidence>
<protein>
    <recommendedName>
        <fullName evidence="8">Cell division protein DivIB</fullName>
    </recommendedName>
</protein>
<dbReference type="Pfam" id="PF03799">
    <property type="entry name" value="FtsQ_DivIB_C"/>
    <property type="match status" value="1"/>
</dbReference>
<dbReference type="Gene3D" id="3.10.20.310">
    <property type="entry name" value="membrane protein fhac"/>
    <property type="match status" value="1"/>
</dbReference>
<dbReference type="InterPro" id="IPR026580">
    <property type="entry name" value="DivIB"/>
</dbReference>
<dbReference type="InterPro" id="IPR034746">
    <property type="entry name" value="POTRA"/>
</dbReference>
<evidence type="ECO:0000256" key="5">
    <source>
        <dbReference type="ARBA" id="ARBA00022989"/>
    </source>
</evidence>
<dbReference type="Pfam" id="PF08478">
    <property type="entry name" value="POTRA_1"/>
    <property type="match status" value="1"/>
</dbReference>
<evidence type="ECO:0000313" key="10">
    <source>
        <dbReference type="EMBL" id="MDQ0161640.1"/>
    </source>
</evidence>
<reference evidence="10 11" key="1">
    <citation type="submission" date="2023-07" db="EMBL/GenBank/DDBJ databases">
        <title>Genomic Encyclopedia of Type Strains, Phase IV (KMG-IV): sequencing the most valuable type-strain genomes for metagenomic binning, comparative biology and taxonomic classification.</title>
        <authorList>
            <person name="Goeker M."/>
        </authorList>
    </citation>
    <scope>NUCLEOTIDE SEQUENCE [LARGE SCALE GENOMIC DNA]</scope>
    <source>
        <strain evidence="10 11">DSM 19092</strain>
    </source>
</reference>
<keyword evidence="5 8" id="KW-1133">Transmembrane helix</keyword>
<accession>A0ABT9VLJ6</accession>
<proteinExistence type="inferred from homology"/>
<dbReference type="PANTHER" id="PTHR37820">
    <property type="entry name" value="CELL DIVISION PROTEIN DIVIB"/>
    <property type="match status" value="1"/>
</dbReference>
<evidence type="ECO:0000256" key="8">
    <source>
        <dbReference type="HAMAP-Rule" id="MF_00912"/>
    </source>
</evidence>
<evidence type="ECO:0000259" key="9">
    <source>
        <dbReference type="PROSITE" id="PS51779"/>
    </source>
</evidence>
<dbReference type="PROSITE" id="PS51779">
    <property type="entry name" value="POTRA"/>
    <property type="match status" value="1"/>
</dbReference>
<dbReference type="InterPro" id="IPR005548">
    <property type="entry name" value="Cell_div_FtsQ/DivIB_C"/>
</dbReference>
<evidence type="ECO:0000256" key="7">
    <source>
        <dbReference type="ARBA" id="ARBA00023306"/>
    </source>
</evidence>
<dbReference type="InterPro" id="IPR050487">
    <property type="entry name" value="FtsQ_DivIB"/>
</dbReference>
<gene>
    <name evidence="8" type="primary">divIB</name>
    <name evidence="10" type="ORF">J2S06_000710</name>
</gene>
<name>A0ABT9VLJ6_9BACI</name>
<dbReference type="Proteomes" id="UP001225646">
    <property type="component" value="Unassembled WGS sequence"/>
</dbReference>
<keyword evidence="11" id="KW-1185">Reference proteome</keyword>
<dbReference type="GO" id="GO:0051301">
    <property type="term" value="P:cell division"/>
    <property type="evidence" value="ECO:0007669"/>
    <property type="project" value="UniProtKB-KW"/>
</dbReference>
<dbReference type="EMBL" id="JAUSTR010000001">
    <property type="protein sequence ID" value="MDQ0161640.1"/>
    <property type="molecule type" value="Genomic_DNA"/>
</dbReference>
<keyword evidence="6 8" id="KW-0472">Membrane</keyword>
<keyword evidence="4 8" id="KW-0812">Transmembrane</keyword>
<keyword evidence="7 8" id="KW-0131">Cell cycle</keyword>
<keyword evidence="3 8" id="KW-0132">Cell division</keyword>